<dbReference type="PANTHER" id="PTHR43301:SF3">
    <property type="entry name" value="ARABINAN ENDO-1,5-ALPHA-L-ARABINOSIDASE A-RELATED"/>
    <property type="match status" value="1"/>
</dbReference>
<feature type="domain" description="Ricin B lectin" evidence="8">
    <location>
        <begin position="330"/>
        <end position="390"/>
    </location>
</feature>
<dbReference type="Gene3D" id="2.80.10.50">
    <property type="match status" value="2"/>
</dbReference>
<dbReference type="InterPro" id="IPR023296">
    <property type="entry name" value="Glyco_hydro_beta-prop_sf"/>
</dbReference>
<name>A0A4R2GGF4_9BACT</name>
<comment type="similarity">
    <text evidence="2 7">Belongs to the glycosyl hydrolase 43 family.</text>
</comment>
<evidence type="ECO:0000256" key="5">
    <source>
        <dbReference type="PIRSR" id="PIRSR606710-1"/>
    </source>
</evidence>
<keyword evidence="11" id="KW-1185">Reference proteome</keyword>
<keyword evidence="4 7" id="KW-0326">Glycosidase</keyword>
<dbReference type="SUPFAM" id="SSF50370">
    <property type="entry name" value="Ricin B-like lectins"/>
    <property type="match status" value="1"/>
</dbReference>
<organism evidence="10 11">
    <name type="scientific">Natronoflexus pectinivorans</name>
    <dbReference type="NCBI Taxonomy" id="682526"/>
    <lineage>
        <taxon>Bacteria</taxon>
        <taxon>Pseudomonadati</taxon>
        <taxon>Bacteroidota</taxon>
        <taxon>Bacteroidia</taxon>
        <taxon>Marinilabiliales</taxon>
        <taxon>Marinilabiliaceae</taxon>
        <taxon>Natronoflexus</taxon>
    </lineage>
</organism>
<accession>A0A4R2GGF4</accession>
<dbReference type="Gene3D" id="2.115.10.20">
    <property type="entry name" value="Glycosyl hydrolase domain, family 43"/>
    <property type="match status" value="1"/>
</dbReference>
<keyword evidence="3 7" id="KW-0378">Hydrolase</keyword>
<dbReference type="Pfam" id="PF04616">
    <property type="entry name" value="Glyco_hydro_43"/>
    <property type="match status" value="1"/>
</dbReference>
<evidence type="ECO:0000256" key="7">
    <source>
        <dbReference type="RuleBase" id="RU361187"/>
    </source>
</evidence>
<evidence type="ECO:0000313" key="10">
    <source>
        <dbReference type="EMBL" id="TCO07115.1"/>
    </source>
</evidence>
<reference evidence="10 11" key="1">
    <citation type="submission" date="2019-03" db="EMBL/GenBank/DDBJ databases">
        <title>Genomic Encyclopedia of Type Strains, Phase IV (KMG-IV): sequencing the most valuable type-strain genomes for metagenomic binning, comparative biology and taxonomic classification.</title>
        <authorList>
            <person name="Goeker M."/>
        </authorList>
    </citation>
    <scope>NUCLEOTIDE SEQUENCE [LARGE SCALE GENOMIC DNA]</scope>
    <source>
        <strain evidence="10 11">DSM 24179</strain>
    </source>
</reference>
<evidence type="ECO:0000256" key="6">
    <source>
        <dbReference type="PIRSR" id="PIRSR606710-2"/>
    </source>
</evidence>
<dbReference type="AlphaFoldDB" id="A0A4R2GGF4"/>
<evidence type="ECO:0000256" key="3">
    <source>
        <dbReference type="ARBA" id="ARBA00022801"/>
    </source>
</evidence>
<evidence type="ECO:0000256" key="1">
    <source>
        <dbReference type="ARBA" id="ARBA00004834"/>
    </source>
</evidence>
<comment type="caution">
    <text evidence="10">The sequence shown here is derived from an EMBL/GenBank/DDBJ whole genome shotgun (WGS) entry which is preliminary data.</text>
</comment>
<dbReference type="InterPro" id="IPR035992">
    <property type="entry name" value="Ricin_B-like_lectins"/>
</dbReference>
<dbReference type="Proteomes" id="UP000295221">
    <property type="component" value="Unassembled WGS sequence"/>
</dbReference>
<dbReference type="EMBL" id="SLWK01000010">
    <property type="protein sequence ID" value="TCO07115.1"/>
    <property type="molecule type" value="Genomic_DNA"/>
</dbReference>
<comment type="pathway">
    <text evidence="1">Glycan metabolism; L-arabinan degradation.</text>
</comment>
<dbReference type="InterPro" id="IPR026444">
    <property type="entry name" value="Secre_tail"/>
</dbReference>
<dbReference type="GO" id="GO:0004553">
    <property type="term" value="F:hydrolase activity, hydrolyzing O-glycosyl compounds"/>
    <property type="evidence" value="ECO:0007669"/>
    <property type="project" value="InterPro"/>
</dbReference>
<dbReference type="CDD" id="cd00161">
    <property type="entry name" value="beta-trefoil_Ricin-like"/>
    <property type="match status" value="1"/>
</dbReference>
<dbReference type="PANTHER" id="PTHR43301">
    <property type="entry name" value="ARABINAN ENDO-1,5-ALPHA-L-ARABINOSIDASE"/>
    <property type="match status" value="1"/>
</dbReference>
<evidence type="ECO:0000256" key="2">
    <source>
        <dbReference type="ARBA" id="ARBA00009865"/>
    </source>
</evidence>
<evidence type="ECO:0000313" key="11">
    <source>
        <dbReference type="Proteomes" id="UP000295221"/>
    </source>
</evidence>
<dbReference type="InterPro" id="IPR000772">
    <property type="entry name" value="Ricin_B_lectin"/>
</dbReference>
<dbReference type="InterPro" id="IPR050727">
    <property type="entry name" value="GH43_arabinanases"/>
</dbReference>
<feature type="active site" description="Proton acceptor" evidence="5">
    <location>
        <position position="33"/>
    </location>
</feature>
<dbReference type="SUPFAM" id="SSF75005">
    <property type="entry name" value="Arabinanase/levansucrase/invertase"/>
    <property type="match status" value="1"/>
</dbReference>
<dbReference type="GO" id="GO:0005975">
    <property type="term" value="P:carbohydrate metabolic process"/>
    <property type="evidence" value="ECO:0007669"/>
    <property type="project" value="InterPro"/>
</dbReference>
<dbReference type="NCBIfam" id="TIGR04183">
    <property type="entry name" value="Por_Secre_tail"/>
    <property type="match status" value="1"/>
</dbReference>
<evidence type="ECO:0000259" key="9">
    <source>
        <dbReference type="Pfam" id="PF18962"/>
    </source>
</evidence>
<protein>
    <submittedName>
        <fullName evidence="10">Arabinan endo-1,5-alpha-L-arabinosidase</fullName>
    </submittedName>
</protein>
<dbReference type="Pfam" id="PF14200">
    <property type="entry name" value="RicinB_lectin_2"/>
    <property type="match status" value="1"/>
</dbReference>
<dbReference type="OrthoDB" id="9801455at2"/>
<evidence type="ECO:0000256" key="4">
    <source>
        <dbReference type="ARBA" id="ARBA00023295"/>
    </source>
</evidence>
<sequence>MKNYYSLLVGFFLLLNLLIVESSATIGANGIHDPSTIIKHEGVYHVFGTGHGGNPEQGVPLVSLIHLTSTDLIHWTEVEPVFESGTWPEWINDYVSDFGGIFWAPDIIFMNGLYHLYYSVSMGDRPCAIGLTTSPDLNNWTDRGMVIYSDHSSIYGSIDPAVFEDAEGDYWMVFGSHLRGIWITEIDPETGKRPENATLTNIAGGVNWIDYEASYVIYHDGFYYLFFTQGACCRLMESTYRVYMGRSTNPKGPYLDKNGLSLLQGGRTLSLETSGRYIGPGHYGLLKEDGRNIISLHYYDGRSNGYPRLDLVDMEFGEDGWPVVTRDLIPDGKYHIKNVNSGLVWEAQGCTGGRLQPIVQNAIREDAPCQIWELSSVGDGYYKLKNAITAPSFEEQVVDVPFCDTNNALATYDWLDNDCQKFRIMRNASGHYVFSSMVNADRIISVPQESVAEGAELFAERYTGSLAQQWELIPIEDTGTPIFVKSIMSEDDILVYPNPASFEPFFIRMNSGILGEGVVQIISMDGNVLYNRKHSFADEIMVDAKLSPGVYLLRLHFNQQSFVKKLMIAF</sequence>
<proteinExistence type="inferred from homology"/>
<dbReference type="InterPro" id="IPR006710">
    <property type="entry name" value="Glyco_hydro_43"/>
</dbReference>
<feature type="domain" description="Secretion system C-terminal sorting" evidence="9">
    <location>
        <begin position="495"/>
        <end position="568"/>
    </location>
</feature>
<dbReference type="CDD" id="cd08998">
    <property type="entry name" value="GH43_Arb43a-like"/>
    <property type="match status" value="1"/>
</dbReference>
<dbReference type="RefSeq" id="WP_132434447.1">
    <property type="nucleotide sequence ID" value="NZ_SLWK01000010.1"/>
</dbReference>
<feature type="active site" description="Proton donor" evidence="5">
    <location>
        <position position="212"/>
    </location>
</feature>
<dbReference type="Pfam" id="PF18962">
    <property type="entry name" value="Por_Secre_tail"/>
    <property type="match status" value="1"/>
</dbReference>
<feature type="site" description="Important for catalytic activity, responsible for pKa modulation of the active site Glu and correct orientation of both the proton donor and substrate" evidence="6">
    <location>
        <position position="159"/>
    </location>
</feature>
<evidence type="ECO:0000259" key="8">
    <source>
        <dbReference type="Pfam" id="PF14200"/>
    </source>
</evidence>
<gene>
    <name evidence="10" type="ORF">EV194_110118</name>
</gene>